<reference evidence="2" key="2">
    <citation type="journal article" date="2015" name="Fish Shellfish Immunol.">
        <title>Early steps in the European eel (Anguilla anguilla)-Vibrio vulnificus interaction in the gills: Role of the RtxA13 toxin.</title>
        <authorList>
            <person name="Callol A."/>
            <person name="Pajuelo D."/>
            <person name="Ebbesson L."/>
            <person name="Teles M."/>
            <person name="MacKenzie S."/>
            <person name="Amaro C."/>
        </authorList>
    </citation>
    <scope>NUCLEOTIDE SEQUENCE</scope>
</reference>
<organism evidence="2">
    <name type="scientific">Anguilla anguilla</name>
    <name type="common">European freshwater eel</name>
    <name type="synonym">Muraena anguilla</name>
    <dbReference type="NCBI Taxonomy" id="7936"/>
    <lineage>
        <taxon>Eukaryota</taxon>
        <taxon>Metazoa</taxon>
        <taxon>Chordata</taxon>
        <taxon>Craniata</taxon>
        <taxon>Vertebrata</taxon>
        <taxon>Euteleostomi</taxon>
        <taxon>Actinopterygii</taxon>
        <taxon>Neopterygii</taxon>
        <taxon>Teleostei</taxon>
        <taxon>Anguilliformes</taxon>
        <taxon>Anguillidae</taxon>
        <taxon>Anguilla</taxon>
    </lineage>
</organism>
<reference evidence="2" key="1">
    <citation type="submission" date="2014-11" db="EMBL/GenBank/DDBJ databases">
        <authorList>
            <person name="Amaro Gonzalez C."/>
        </authorList>
    </citation>
    <scope>NUCLEOTIDE SEQUENCE</scope>
</reference>
<dbReference type="AlphaFoldDB" id="A0A0E9XFX6"/>
<evidence type="ECO:0000313" key="2">
    <source>
        <dbReference type="EMBL" id="JAI00594.1"/>
    </source>
</evidence>
<proteinExistence type="predicted"/>
<feature type="compositionally biased region" description="Basic and acidic residues" evidence="1">
    <location>
        <begin position="33"/>
        <end position="42"/>
    </location>
</feature>
<feature type="region of interest" description="Disordered" evidence="1">
    <location>
        <begin position="23"/>
        <end position="42"/>
    </location>
</feature>
<protein>
    <submittedName>
        <fullName evidence="2">Uncharacterized protein</fullName>
    </submittedName>
</protein>
<dbReference type="EMBL" id="GBXM01007984">
    <property type="protein sequence ID" value="JAI00594.1"/>
    <property type="molecule type" value="Transcribed_RNA"/>
</dbReference>
<accession>A0A0E9XFX6</accession>
<sequence length="42" mass="4964">MSFAMKTHRNTLPCCCYTTWHSTDRKGRKNRHKVEGRVTDPL</sequence>
<evidence type="ECO:0000256" key="1">
    <source>
        <dbReference type="SAM" id="MobiDB-lite"/>
    </source>
</evidence>
<name>A0A0E9XFX6_ANGAN</name>